<organism evidence="1 2">
    <name type="scientific">Aquabacterium lacunae</name>
    <dbReference type="NCBI Taxonomy" id="2528630"/>
    <lineage>
        <taxon>Bacteria</taxon>
        <taxon>Pseudomonadati</taxon>
        <taxon>Pseudomonadota</taxon>
        <taxon>Betaproteobacteria</taxon>
        <taxon>Burkholderiales</taxon>
        <taxon>Aquabacterium</taxon>
    </lineage>
</organism>
<gene>
    <name evidence="1" type="ORF">EYS42_01870</name>
</gene>
<dbReference type="EMBL" id="SIXI01000001">
    <property type="protein sequence ID" value="TBO34207.1"/>
    <property type="molecule type" value="Genomic_DNA"/>
</dbReference>
<evidence type="ECO:0000313" key="1">
    <source>
        <dbReference type="EMBL" id="TBO34207.1"/>
    </source>
</evidence>
<accession>A0A4Q9H648</accession>
<evidence type="ECO:0000313" key="2">
    <source>
        <dbReference type="Proteomes" id="UP000292120"/>
    </source>
</evidence>
<proteinExistence type="predicted"/>
<name>A0A4Q9H648_9BURK</name>
<comment type="caution">
    <text evidence="1">The sequence shown here is derived from an EMBL/GenBank/DDBJ whole genome shotgun (WGS) entry which is preliminary data.</text>
</comment>
<protein>
    <submittedName>
        <fullName evidence="1">DNA alkylation repair protein</fullName>
    </submittedName>
</protein>
<dbReference type="SUPFAM" id="SSF48371">
    <property type="entry name" value="ARM repeat"/>
    <property type="match status" value="1"/>
</dbReference>
<dbReference type="OrthoDB" id="9797162at2"/>
<sequence>MAEAFKHLIGAHTVAEVGHHLKRVWPAFDRPAFERQALADLDTLEFKARAVHLGNALASHLPPDFEHATAVLVASLKAVPPPAHHHDPDAELGQLQTDATGVAGWALWAYGDFVARHGQAHVPQALIALHAITQRFTAEFAIRPFLVNHPEAVLAVLRQWQHDPSAHVRRLVSEGSRPRLPWGLRLQALVQDPTPTLPLLRTLQDDPSEYVRRSVANHLNDIGKDHPGVLVQWLQEHLPGAPITRQRLLRHASRHLIKAGHPGVLQAWGLGLGLQGHATLQAAHPQVQIGQKLPIHIRVHASPDAPVQSLEVDYRVHHIKADGSTSPKAFKGKRITLPPGETVAWQKLHSFVPVSTRVLRPGLHRIDLQVNGQLVAETEVLLLDVQV</sequence>
<dbReference type="InterPro" id="IPR016024">
    <property type="entry name" value="ARM-type_fold"/>
</dbReference>
<dbReference type="Proteomes" id="UP000292120">
    <property type="component" value="Unassembled WGS sequence"/>
</dbReference>
<dbReference type="RefSeq" id="WP_130966157.1">
    <property type="nucleotide sequence ID" value="NZ_SIXI01000001.1"/>
</dbReference>
<dbReference type="AlphaFoldDB" id="A0A4Q9H648"/>
<reference evidence="1 2" key="1">
    <citation type="submission" date="2019-02" db="EMBL/GenBank/DDBJ databases">
        <title>Aquabacterium sp. strain KMB7.</title>
        <authorList>
            <person name="Chen W.-M."/>
        </authorList>
    </citation>
    <scope>NUCLEOTIDE SEQUENCE [LARGE SCALE GENOMIC DNA]</scope>
    <source>
        <strain evidence="1 2">KMB7</strain>
    </source>
</reference>
<dbReference type="Gene3D" id="1.25.40.290">
    <property type="entry name" value="ARM repeat domains"/>
    <property type="match status" value="1"/>
</dbReference>
<keyword evidence="2" id="KW-1185">Reference proteome</keyword>